<dbReference type="GO" id="GO:0019546">
    <property type="term" value="P:L-arginine deiminase pathway"/>
    <property type="evidence" value="ECO:0007669"/>
    <property type="project" value="TreeGrafter"/>
</dbReference>
<reference evidence="7 8" key="1">
    <citation type="submission" date="2014-11" db="EMBL/GenBank/DDBJ databases">
        <title>Genomics and ecophysiology of heterotrophic nitrogen fixing bacteria isolated from estuarine surface water.</title>
        <authorList>
            <person name="Bentzon-Tilia M."/>
            <person name="Severin I."/>
            <person name="Hansen L.H."/>
            <person name="Riemann L."/>
        </authorList>
    </citation>
    <scope>NUCLEOTIDE SEQUENCE [LARGE SCALE GENOMIC DNA]</scope>
    <source>
        <strain evidence="7 8">BAL361</strain>
    </source>
</reference>
<evidence type="ECO:0000256" key="3">
    <source>
        <dbReference type="ARBA" id="ARBA00022777"/>
    </source>
</evidence>
<evidence type="ECO:0000313" key="8">
    <source>
        <dbReference type="Proteomes" id="UP000032439"/>
    </source>
</evidence>
<dbReference type="InterPro" id="IPR036393">
    <property type="entry name" value="AceGlu_kinase-like_sf"/>
</dbReference>
<dbReference type="Gene3D" id="3.40.1160.10">
    <property type="entry name" value="Acetylglutamate kinase-like"/>
    <property type="match status" value="1"/>
</dbReference>
<dbReference type="PIRSF" id="PIRSF000723">
    <property type="entry name" value="Carbamate_kin"/>
    <property type="match status" value="1"/>
</dbReference>
<evidence type="ECO:0000313" key="7">
    <source>
        <dbReference type="EMBL" id="KIZ33682.1"/>
    </source>
</evidence>
<dbReference type="Pfam" id="PF00696">
    <property type="entry name" value="AA_kinase"/>
    <property type="match status" value="1"/>
</dbReference>
<organism evidence="7 8">
    <name type="scientific">Stutzerimonas stutzeri</name>
    <name type="common">Pseudomonas stutzeri</name>
    <dbReference type="NCBI Taxonomy" id="316"/>
    <lineage>
        <taxon>Bacteria</taxon>
        <taxon>Pseudomonadati</taxon>
        <taxon>Pseudomonadota</taxon>
        <taxon>Gammaproteobacteria</taxon>
        <taxon>Pseudomonadales</taxon>
        <taxon>Pseudomonadaceae</taxon>
        <taxon>Stutzerimonas</taxon>
    </lineage>
</organism>
<dbReference type="SUPFAM" id="SSF53633">
    <property type="entry name" value="Carbamate kinase-like"/>
    <property type="match status" value="1"/>
</dbReference>
<dbReference type="NCBIfam" id="NF009008">
    <property type="entry name" value="PRK12354.1"/>
    <property type="match status" value="1"/>
</dbReference>
<evidence type="ECO:0000256" key="2">
    <source>
        <dbReference type="ARBA" id="ARBA00022679"/>
    </source>
</evidence>
<dbReference type="PRINTS" id="PR01469">
    <property type="entry name" value="CARBMTKINASE"/>
</dbReference>
<evidence type="ECO:0000256" key="1">
    <source>
        <dbReference type="ARBA" id="ARBA00011066"/>
    </source>
</evidence>
<name>A0A0D7E244_STUST</name>
<evidence type="ECO:0000259" key="6">
    <source>
        <dbReference type="Pfam" id="PF00696"/>
    </source>
</evidence>
<dbReference type="PATRIC" id="fig|316.110.peg.2218"/>
<feature type="domain" description="Aspartate/glutamate/uridylate kinase" evidence="6">
    <location>
        <begin position="1"/>
        <end position="274"/>
    </location>
</feature>
<keyword evidence="3 5" id="KW-0418">Kinase</keyword>
<evidence type="ECO:0000256" key="5">
    <source>
        <dbReference type="PIRNR" id="PIRNR000723"/>
    </source>
</evidence>
<dbReference type="PANTHER" id="PTHR30409">
    <property type="entry name" value="CARBAMATE KINASE"/>
    <property type="match status" value="1"/>
</dbReference>
<comment type="similarity">
    <text evidence="1 5">Belongs to the carbamate kinase family.</text>
</comment>
<keyword evidence="2 5" id="KW-0808">Transferase</keyword>
<dbReference type="CDD" id="cd04235">
    <property type="entry name" value="AAK_CK"/>
    <property type="match status" value="1"/>
</dbReference>
<dbReference type="InterPro" id="IPR001048">
    <property type="entry name" value="Asp/Glu/Uridylate_kinase"/>
</dbReference>
<dbReference type="InterPro" id="IPR003964">
    <property type="entry name" value="Carb_kinase"/>
</dbReference>
<proteinExistence type="inferred from homology"/>
<accession>A0A0D7E244</accession>
<sequence>MLVVAALGGNALLKRGEPLTARTQRSNVRIAAQGLAAIVRAGHDLVITHGNGPQVGLLALQGAAYKPDEAYPLDMLGAETEGMIGYVIEQELENALNHDRPVATLLTQVVVDQHDPAFDNPTKFIGPVYERAEAESRAKTAGWHIAQDGDRWRRVVPSPKPLEIPDMRVIKLLLEQGVVVICGGGGGIPILRNEDGSTVGVEAVIDKDAASALLAQQLQADALLLLTDVDAIYRDFGTDSAAAIRSLSVEEGRALDLPAGSMGPKLAAAADFAEFGGFSGIGRLDDAVGMLQGCVGTRIQRRLNLRHSSRN</sequence>
<dbReference type="Proteomes" id="UP000032439">
    <property type="component" value="Unassembled WGS sequence"/>
</dbReference>
<gene>
    <name evidence="7" type="ORF">LO50_19655</name>
</gene>
<dbReference type="EMBL" id="JXXD01000231">
    <property type="protein sequence ID" value="KIZ33682.1"/>
    <property type="molecule type" value="Genomic_DNA"/>
</dbReference>
<evidence type="ECO:0000256" key="4">
    <source>
        <dbReference type="NCBIfam" id="TIGR00746"/>
    </source>
</evidence>
<dbReference type="FunFam" id="3.40.1160.10:FF:000007">
    <property type="entry name" value="Carbamate kinase"/>
    <property type="match status" value="1"/>
</dbReference>
<dbReference type="RefSeq" id="WP_044316085.1">
    <property type="nucleotide sequence ID" value="NZ_JBIDBY010000011.1"/>
</dbReference>
<dbReference type="PANTHER" id="PTHR30409:SF1">
    <property type="entry name" value="CARBAMATE KINASE-RELATED"/>
    <property type="match status" value="1"/>
</dbReference>
<dbReference type="AlphaFoldDB" id="A0A0D7E244"/>
<protein>
    <recommendedName>
        <fullName evidence="4 5">Carbamate kinase</fullName>
    </recommendedName>
</protein>
<dbReference type="GO" id="GO:0008804">
    <property type="term" value="F:carbamate kinase activity"/>
    <property type="evidence" value="ECO:0007669"/>
    <property type="project" value="UniProtKB-UniRule"/>
</dbReference>
<dbReference type="GO" id="GO:0005829">
    <property type="term" value="C:cytosol"/>
    <property type="evidence" value="ECO:0007669"/>
    <property type="project" value="TreeGrafter"/>
</dbReference>
<dbReference type="NCBIfam" id="TIGR00746">
    <property type="entry name" value="arcC"/>
    <property type="match status" value="1"/>
</dbReference>
<comment type="caution">
    <text evidence="7">The sequence shown here is derived from an EMBL/GenBank/DDBJ whole genome shotgun (WGS) entry which is preliminary data.</text>
</comment>